<dbReference type="InterPro" id="IPR036388">
    <property type="entry name" value="WH-like_DNA-bd_sf"/>
</dbReference>
<dbReference type="SUPFAM" id="SSF46785">
    <property type="entry name" value="Winged helix' DNA-binding domain"/>
    <property type="match status" value="1"/>
</dbReference>
<dbReference type="OrthoDB" id="213028at2"/>
<dbReference type="EMBL" id="FRAS01000018">
    <property type="protein sequence ID" value="SHL65529.1"/>
    <property type="molecule type" value="Genomic_DNA"/>
</dbReference>
<keyword evidence="2" id="KW-1185">Reference proteome</keyword>
<dbReference type="GO" id="GO:0003700">
    <property type="term" value="F:DNA-binding transcription factor activity"/>
    <property type="evidence" value="ECO:0007669"/>
    <property type="project" value="TreeGrafter"/>
</dbReference>
<dbReference type="InterPro" id="IPR036390">
    <property type="entry name" value="WH_DNA-bd_sf"/>
</dbReference>
<dbReference type="Pfam" id="PF02082">
    <property type="entry name" value="Rrf2"/>
    <property type="match status" value="1"/>
</dbReference>
<evidence type="ECO:0000313" key="2">
    <source>
        <dbReference type="Proteomes" id="UP000183947"/>
    </source>
</evidence>
<proteinExistence type="predicted"/>
<dbReference type="PANTHER" id="PTHR33221:SF15">
    <property type="entry name" value="HTH-TYPE TRANSCRIPTIONAL REGULATOR YWGB-RELATED"/>
    <property type="match status" value="1"/>
</dbReference>
<evidence type="ECO:0000313" key="1">
    <source>
        <dbReference type="EMBL" id="SHL65529.1"/>
    </source>
</evidence>
<dbReference type="STRING" id="1121959.SAMN02746009_03138"/>
<dbReference type="InterPro" id="IPR000944">
    <property type="entry name" value="Tscrpt_reg_Rrf2"/>
</dbReference>
<reference evidence="2" key="1">
    <citation type="submission" date="2016-11" db="EMBL/GenBank/DDBJ databases">
        <authorList>
            <person name="Varghese N."/>
            <person name="Submissions S."/>
        </authorList>
    </citation>
    <scope>NUCLEOTIDE SEQUENCE [LARGE SCALE GENOMIC DNA]</scope>
    <source>
        <strain evidence="2">DSM 18569</strain>
    </source>
</reference>
<dbReference type="PANTHER" id="PTHR33221">
    <property type="entry name" value="WINGED HELIX-TURN-HELIX TRANSCRIPTIONAL REGULATOR, RRF2 FAMILY"/>
    <property type="match status" value="1"/>
</dbReference>
<gene>
    <name evidence="1" type="ORF">SAMN02746009_03138</name>
</gene>
<dbReference type="RefSeq" id="WP_073287109.1">
    <property type="nucleotide sequence ID" value="NZ_FRAS01000018.1"/>
</dbReference>
<sequence>MNTRFAVATHILAYLAHAQGQPVSSEVLAGSAGTHPVVVRRLMGTLRTAGLVRTQLGAGGGASLAKPATSISLLDVFEAMREREPDLFAVNSTNPSTHCDLGRVMQHTLEDMLGSAEQALRNALEAVSLEQVMQELAARLPANCGCPGAAA</sequence>
<organism evidence="1 2">
    <name type="scientific">Hymenobacter psychrotolerans DSM 18569</name>
    <dbReference type="NCBI Taxonomy" id="1121959"/>
    <lineage>
        <taxon>Bacteria</taxon>
        <taxon>Pseudomonadati</taxon>
        <taxon>Bacteroidota</taxon>
        <taxon>Cytophagia</taxon>
        <taxon>Cytophagales</taxon>
        <taxon>Hymenobacteraceae</taxon>
        <taxon>Hymenobacter</taxon>
    </lineage>
</organism>
<dbReference type="PROSITE" id="PS51197">
    <property type="entry name" value="HTH_RRF2_2"/>
    <property type="match status" value="1"/>
</dbReference>
<name>A0A1M7CF71_9BACT</name>
<dbReference type="Proteomes" id="UP000183947">
    <property type="component" value="Unassembled WGS sequence"/>
</dbReference>
<dbReference type="AlphaFoldDB" id="A0A1M7CF71"/>
<dbReference type="GO" id="GO:0005829">
    <property type="term" value="C:cytosol"/>
    <property type="evidence" value="ECO:0007669"/>
    <property type="project" value="TreeGrafter"/>
</dbReference>
<accession>A0A1M7CF71</accession>
<dbReference type="Gene3D" id="1.10.10.10">
    <property type="entry name" value="Winged helix-like DNA-binding domain superfamily/Winged helix DNA-binding domain"/>
    <property type="match status" value="1"/>
</dbReference>
<protein>
    <submittedName>
        <fullName evidence="1">Rrf2 family protein</fullName>
    </submittedName>
</protein>